<dbReference type="CDD" id="cd07331">
    <property type="entry name" value="M48C_Oma1_like"/>
    <property type="match status" value="1"/>
</dbReference>
<feature type="transmembrane region" description="Helical" evidence="7">
    <location>
        <begin position="179"/>
        <end position="198"/>
    </location>
</feature>
<dbReference type="PANTHER" id="PTHR22726">
    <property type="entry name" value="METALLOENDOPEPTIDASE OMA1"/>
    <property type="match status" value="1"/>
</dbReference>
<name>A0A507DGC3_9FUNG</name>
<keyword evidence="7" id="KW-0472">Membrane</keyword>
<keyword evidence="7" id="KW-0812">Transmembrane</keyword>
<keyword evidence="11" id="KW-1185">Reference proteome</keyword>
<dbReference type="Proteomes" id="UP000317494">
    <property type="component" value="Unassembled WGS sequence"/>
</dbReference>
<feature type="domain" description="Peptidase M48" evidence="8">
    <location>
        <begin position="260"/>
        <end position="441"/>
    </location>
</feature>
<keyword evidence="2" id="KW-0645">Protease</keyword>
<evidence type="ECO:0000313" key="9">
    <source>
        <dbReference type="EMBL" id="TPX47453.1"/>
    </source>
</evidence>
<comment type="caution">
    <text evidence="10">The sequence shown here is derived from an EMBL/GenBank/DDBJ whole genome shotgun (WGS) entry which is preliminary data.</text>
</comment>
<dbReference type="EMBL" id="QEAM01000077">
    <property type="protein sequence ID" value="TPX47453.1"/>
    <property type="molecule type" value="Genomic_DNA"/>
</dbReference>
<gene>
    <name evidence="9" type="ORF">SeLEV6574_g02664</name>
    <name evidence="10" type="ORF">SeMB42_g02449</name>
</gene>
<dbReference type="PANTHER" id="PTHR22726:SF18">
    <property type="entry name" value="PEPTIDASE M48 DOMAIN-CONTAINING PROTEIN"/>
    <property type="match status" value="1"/>
</dbReference>
<dbReference type="GO" id="GO:0006515">
    <property type="term" value="P:protein quality control for misfolded or incompletely synthesized proteins"/>
    <property type="evidence" value="ECO:0007669"/>
    <property type="project" value="TreeGrafter"/>
</dbReference>
<evidence type="ECO:0000256" key="2">
    <source>
        <dbReference type="ARBA" id="ARBA00022670"/>
    </source>
</evidence>
<keyword evidence="4" id="KW-0378">Hydrolase</keyword>
<dbReference type="VEuPathDB" id="FungiDB:SeMB42_g02449"/>
<dbReference type="Pfam" id="PF01435">
    <property type="entry name" value="Peptidase_M48"/>
    <property type="match status" value="1"/>
</dbReference>
<feature type="transmembrane region" description="Helical" evidence="7">
    <location>
        <begin position="143"/>
        <end position="167"/>
    </location>
</feature>
<evidence type="ECO:0000259" key="8">
    <source>
        <dbReference type="Pfam" id="PF01435"/>
    </source>
</evidence>
<evidence type="ECO:0000256" key="7">
    <source>
        <dbReference type="SAM" id="Phobius"/>
    </source>
</evidence>
<dbReference type="InterPro" id="IPR001915">
    <property type="entry name" value="Peptidase_M48"/>
</dbReference>
<dbReference type="GO" id="GO:0046872">
    <property type="term" value="F:metal ion binding"/>
    <property type="evidence" value="ECO:0007669"/>
    <property type="project" value="UniProtKB-KW"/>
</dbReference>
<evidence type="ECO:0000256" key="1">
    <source>
        <dbReference type="ARBA" id="ARBA00001947"/>
    </source>
</evidence>
<evidence type="ECO:0000256" key="6">
    <source>
        <dbReference type="ARBA" id="ARBA00023049"/>
    </source>
</evidence>
<dbReference type="STRING" id="286115.A0A507DGC3"/>
<organism evidence="10 11">
    <name type="scientific">Synchytrium endobioticum</name>
    <dbReference type="NCBI Taxonomy" id="286115"/>
    <lineage>
        <taxon>Eukaryota</taxon>
        <taxon>Fungi</taxon>
        <taxon>Fungi incertae sedis</taxon>
        <taxon>Chytridiomycota</taxon>
        <taxon>Chytridiomycota incertae sedis</taxon>
        <taxon>Chytridiomycetes</taxon>
        <taxon>Synchytriales</taxon>
        <taxon>Synchytriaceae</taxon>
        <taxon>Synchytrium</taxon>
    </lineage>
</organism>
<sequence>MLPRRNRIRHRMGTKTQRGYFNLLYRWNLYADCFLYRKAHPRTSLALDARDDDFSFSSLARHAGIPAPTFLPTAPSISTTSHSSITTGMTMFKHIPSVVRTRTLPKSRFLSSRALGIATHMRNRQPILFKRSFRATEPREKSLFLGAWNLGFYNILRIIITAVPVLWKWNFFKKYPRTMWGLVGLAGLSTAGWIILSYEQHPLTQRGRFMFIDEATELKIAETFYRDFITKHINRFLPPNHPDFIKVKHVASDIVTVVGPVRDWELFVVDDVSISNAFVLATGKIFVYRGLLADCPTTSHLAAVLSHEISHVLSRHAVEKIGFSQLTRILYDTLHSTLYTLSVNLPVISDILGRTVDASEQILTQLPYSRMCETEADTIGIYLMSMSGYDPRASVDLWERWARAEEASHLKPIDTGGEMIKVPELLSDHPSHAHRAQDLRDHVEGALTIFNARHQLQEGLRLELQKQPFSRTEKSAVAQLTIDEIDRALFKVLECHTVSQPFWWAKDSIRQDILEKALAVSSLKKNEEIVTAAAGAVEIASNSDKSISKAIRYVSLPVG</sequence>
<dbReference type="InterPro" id="IPR051156">
    <property type="entry name" value="Mito/Outer_Membr_Metalloprot"/>
</dbReference>
<dbReference type="AlphaFoldDB" id="A0A507DGC3"/>
<dbReference type="OrthoDB" id="7464992at2759"/>
<comment type="cofactor">
    <cofactor evidence="1">
        <name>Zn(2+)</name>
        <dbReference type="ChEBI" id="CHEBI:29105"/>
    </cofactor>
</comment>
<keyword evidence="3" id="KW-0479">Metal-binding</keyword>
<dbReference type="GO" id="GO:0005743">
    <property type="term" value="C:mitochondrial inner membrane"/>
    <property type="evidence" value="ECO:0007669"/>
    <property type="project" value="TreeGrafter"/>
</dbReference>
<evidence type="ECO:0000256" key="4">
    <source>
        <dbReference type="ARBA" id="ARBA00022801"/>
    </source>
</evidence>
<evidence type="ECO:0000313" key="10">
    <source>
        <dbReference type="EMBL" id="TPX49880.1"/>
    </source>
</evidence>
<proteinExistence type="predicted"/>
<accession>A0A507DGC3</accession>
<evidence type="ECO:0000313" key="11">
    <source>
        <dbReference type="Proteomes" id="UP000317494"/>
    </source>
</evidence>
<evidence type="ECO:0000256" key="5">
    <source>
        <dbReference type="ARBA" id="ARBA00022833"/>
    </source>
</evidence>
<dbReference type="Gene3D" id="3.30.2010.10">
    <property type="entry name" value="Metalloproteases ('zincins'), catalytic domain"/>
    <property type="match status" value="1"/>
</dbReference>
<keyword evidence="5" id="KW-0862">Zinc</keyword>
<evidence type="ECO:0000313" key="12">
    <source>
        <dbReference type="Proteomes" id="UP000320475"/>
    </source>
</evidence>
<dbReference type="GO" id="GO:0034982">
    <property type="term" value="P:mitochondrial protein processing"/>
    <property type="evidence" value="ECO:0007669"/>
    <property type="project" value="TreeGrafter"/>
</dbReference>
<keyword evidence="6" id="KW-0482">Metalloprotease</keyword>
<dbReference type="EMBL" id="QEAN01000075">
    <property type="protein sequence ID" value="TPX49880.1"/>
    <property type="molecule type" value="Genomic_DNA"/>
</dbReference>
<keyword evidence="7" id="KW-1133">Transmembrane helix</keyword>
<reference evidence="11 12" key="1">
    <citation type="journal article" date="2019" name="Sci. Rep.">
        <title>Comparative genomics of chytrid fungi reveal insights into the obligate biotrophic and pathogenic lifestyle of Synchytrium endobioticum.</title>
        <authorList>
            <person name="van de Vossenberg B.T.L.H."/>
            <person name="Warris S."/>
            <person name="Nguyen H.D.T."/>
            <person name="van Gent-Pelzer M.P.E."/>
            <person name="Joly D.L."/>
            <person name="van de Geest H.C."/>
            <person name="Bonants P.J.M."/>
            <person name="Smith D.S."/>
            <person name="Levesque C.A."/>
            <person name="van der Lee T.A.J."/>
        </authorList>
    </citation>
    <scope>NUCLEOTIDE SEQUENCE [LARGE SCALE GENOMIC DNA]</scope>
    <source>
        <strain evidence="9 12">LEV6574</strain>
        <strain evidence="10 11">MB42</strain>
    </source>
</reference>
<dbReference type="Proteomes" id="UP000320475">
    <property type="component" value="Unassembled WGS sequence"/>
</dbReference>
<dbReference type="GO" id="GO:0004222">
    <property type="term" value="F:metalloendopeptidase activity"/>
    <property type="evidence" value="ECO:0007669"/>
    <property type="project" value="InterPro"/>
</dbReference>
<evidence type="ECO:0000256" key="3">
    <source>
        <dbReference type="ARBA" id="ARBA00022723"/>
    </source>
</evidence>
<protein>
    <recommendedName>
        <fullName evidence="8">Peptidase M48 domain-containing protein</fullName>
    </recommendedName>
</protein>